<gene>
    <name evidence="2" type="ORF">DBV05_g11554</name>
</gene>
<keyword evidence="3" id="KW-1185">Reference proteome</keyword>
<reference evidence="2 3" key="1">
    <citation type="journal article" date="2019" name="Sci. Rep.">
        <title>A multi-omics analysis of the grapevine pathogen Lasiodiplodia theobromae reveals that temperature affects the expression of virulence- and pathogenicity-related genes.</title>
        <authorList>
            <person name="Felix C."/>
            <person name="Meneses R."/>
            <person name="Goncalves M.F.M."/>
            <person name="Tilleman L."/>
            <person name="Duarte A.S."/>
            <person name="Jorrin-Novo J.V."/>
            <person name="Van de Peer Y."/>
            <person name="Deforce D."/>
            <person name="Van Nieuwerburgh F."/>
            <person name="Esteves A.C."/>
            <person name="Alves A."/>
        </authorList>
    </citation>
    <scope>NUCLEOTIDE SEQUENCE [LARGE SCALE GENOMIC DNA]</scope>
    <source>
        <strain evidence="2 3">LA-SOL3</strain>
    </source>
</reference>
<dbReference type="EMBL" id="VCHE01000169">
    <property type="protein sequence ID" value="KAB2569775.1"/>
    <property type="molecule type" value="Genomic_DNA"/>
</dbReference>
<comment type="caution">
    <text evidence="2">The sequence shown here is derived from an EMBL/GenBank/DDBJ whole genome shotgun (WGS) entry which is preliminary data.</text>
</comment>
<evidence type="ECO:0000313" key="2">
    <source>
        <dbReference type="EMBL" id="KAB2569775.1"/>
    </source>
</evidence>
<feature type="transmembrane region" description="Helical" evidence="1">
    <location>
        <begin position="245"/>
        <end position="265"/>
    </location>
</feature>
<proteinExistence type="predicted"/>
<keyword evidence="1" id="KW-1133">Transmembrane helix</keyword>
<sequence length="335" mass="37143">MSSSSSFSSFLPTYTYTPTLPTCLTPEVITFLTLLPLLTHTLRTLLSSSSSSTTTRLNHLPRLFLTWATLSALIVGETTQPPLSTSTASCTTQRTAVPASTALLVAATVPLFLMLLDEGVAWTARRQRRCAAVRHPLARWGEGVVTVAVGFDVLFVVMAVVVGVWFRPAEGGQREQQQQQQAVVVVGHYPRGCCYEERENCCYARRGGGEYGCSYLGRRCGDEYDCSDLGWHERQMVLALMHGDLQKAAACVVVVVMLVLGWHLAHKVYGVEPDPLDLPMLGERARRDGLRRRRQYGEVVDERPWDESVRIGVVQFALEFCFLVWSLVWVEGAAS</sequence>
<protein>
    <submittedName>
        <fullName evidence="2">Uncharacterized protein</fullName>
    </submittedName>
</protein>
<evidence type="ECO:0000313" key="3">
    <source>
        <dbReference type="Proteomes" id="UP000325902"/>
    </source>
</evidence>
<accession>A0A5N5CWN6</accession>
<name>A0A5N5CWN6_9PEZI</name>
<dbReference type="Proteomes" id="UP000325902">
    <property type="component" value="Unassembled WGS sequence"/>
</dbReference>
<feature type="transmembrane region" description="Helical" evidence="1">
    <location>
        <begin position="19"/>
        <end position="38"/>
    </location>
</feature>
<keyword evidence="1" id="KW-0472">Membrane</keyword>
<feature type="transmembrane region" description="Helical" evidence="1">
    <location>
        <begin position="137"/>
        <end position="166"/>
    </location>
</feature>
<keyword evidence="1" id="KW-0812">Transmembrane</keyword>
<organism evidence="2 3">
    <name type="scientific">Lasiodiplodia theobromae</name>
    <dbReference type="NCBI Taxonomy" id="45133"/>
    <lineage>
        <taxon>Eukaryota</taxon>
        <taxon>Fungi</taxon>
        <taxon>Dikarya</taxon>
        <taxon>Ascomycota</taxon>
        <taxon>Pezizomycotina</taxon>
        <taxon>Dothideomycetes</taxon>
        <taxon>Dothideomycetes incertae sedis</taxon>
        <taxon>Botryosphaeriales</taxon>
        <taxon>Botryosphaeriaceae</taxon>
        <taxon>Lasiodiplodia</taxon>
    </lineage>
</organism>
<feature type="transmembrane region" description="Helical" evidence="1">
    <location>
        <begin position="96"/>
        <end position="116"/>
    </location>
</feature>
<dbReference type="AlphaFoldDB" id="A0A5N5CWN6"/>
<evidence type="ECO:0000256" key="1">
    <source>
        <dbReference type="SAM" id="Phobius"/>
    </source>
</evidence>
<feature type="transmembrane region" description="Helical" evidence="1">
    <location>
        <begin position="311"/>
        <end position="330"/>
    </location>
</feature>